<name>A0A2P5BX22_TREOI</name>
<dbReference type="Proteomes" id="UP000237000">
    <property type="component" value="Unassembled WGS sequence"/>
</dbReference>
<accession>A0A2P5BX22</accession>
<dbReference type="EMBL" id="JXTC01000446">
    <property type="protein sequence ID" value="PON53340.1"/>
    <property type="molecule type" value="Genomic_DNA"/>
</dbReference>
<dbReference type="AlphaFoldDB" id="A0A2P5BX22"/>
<sequence>MNDSDLSKTGLVPSRGISRRGMIQKCLMNTCMQIFFGSQVMIGPIDRKCYQQW</sequence>
<feature type="non-terminal residue" evidence="1">
    <location>
        <position position="53"/>
    </location>
</feature>
<protein>
    <submittedName>
        <fullName evidence="1">Uncharacterized protein</fullName>
    </submittedName>
</protein>
<proteinExistence type="predicted"/>
<evidence type="ECO:0000313" key="1">
    <source>
        <dbReference type="EMBL" id="PON53340.1"/>
    </source>
</evidence>
<comment type="caution">
    <text evidence="1">The sequence shown here is derived from an EMBL/GenBank/DDBJ whole genome shotgun (WGS) entry which is preliminary data.</text>
</comment>
<dbReference type="InParanoid" id="A0A2P5BX22"/>
<reference evidence="2" key="1">
    <citation type="submission" date="2016-06" db="EMBL/GenBank/DDBJ databases">
        <title>Parallel loss of symbiosis genes in relatives of nitrogen-fixing non-legume Parasponia.</title>
        <authorList>
            <person name="Van Velzen R."/>
            <person name="Holmer R."/>
            <person name="Bu F."/>
            <person name="Rutten L."/>
            <person name="Van Zeijl A."/>
            <person name="Liu W."/>
            <person name="Santuari L."/>
            <person name="Cao Q."/>
            <person name="Sharma T."/>
            <person name="Shen D."/>
            <person name="Roswanjaya Y."/>
            <person name="Wardhani T."/>
            <person name="Kalhor M.S."/>
            <person name="Jansen J."/>
            <person name="Van den Hoogen J."/>
            <person name="Gungor B."/>
            <person name="Hartog M."/>
            <person name="Hontelez J."/>
            <person name="Verver J."/>
            <person name="Yang W.-C."/>
            <person name="Schijlen E."/>
            <person name="Repin R."/>
            <person name="Schilthuizen M."/>
            <person name="Schranz E."/>
            <person name="Heidstra R."/>
            <person name="Miyata K."/>
            <person name="Fedorova E."/>
            <person name="Kohlen W."/>
            <person name="Bisseling T."/>
            <person name="Smit S."/>
            <person name="Geurts R."/>
        </authorList>
    </citation>
    <scope>NUCLEOTIDE SEQUENCE [LARGE SCALE GENOMIC DNA]</scope>
    <source>
        <strain evidence="2">cv. RG33-2</strain>
    </source>
</reference>
<evidence type="ECO:0000313" key="2">
    <source>
        <dbReference type="Proteomes" id="UP000237000"/>
    </source>
</evidence>
<keyword evidence="2" id="KW-1185">Reference proteome</keyword>
<organism evidence="1 2">
    <name type="scientific">Trema orientale</name>
    <name type="common">Charcoal tree</name>
    <name type="synonym">Celtis orientalis</name>
    <dbReference type="NCBI Taxonomy" id="63057"/>
    <lineage>
        <taxon>Eukaryota</taxon>
        <taxon>Viridiplantae</taxon>
        <taxon>Streptophyta</taxon>
        <taxon>Embryophyta</taxon>
        <taxon>Tracheophyta</taxon>
        <taxon>Spermatophyta</taxon>
        <taxon>Magnoliopsida</taxon>
        <taxon>eudicotyledons</taxon>
        <taxon>Gunneridae</taxon>
        <taxon>Pentapetalae</taxon>
        <taxon>rosids</taxon>
        <taxon>fabids</taxon>
        <taxon>Rosales</taxon>
        <taxon>Cannabaceae</taxon>
        <taxon>Trema</taxon>
    </lineage>
</organism>
<gene>
    <name evidence="1" type="ORF">TorRG33x02_305690</name>
</gene>